<feature type="compositionally biased region" description="Polar residues" evidence="1">
    <location>
        <begin position="338"/>
        <end position="350"/>
    </location>
</feature>
<feature type="domain" description="TrwC relaxase" evidence="2">
    <location>
        <begin position="10"/>
        <end position="288"/>
    </location>
</feature>
<dbReference type="NCBIfam" id="TIGR02686">
    <property type="entry name" value="relax_trwC"/>
    <property type="match status" value="1"/>
</dbReference>
<evidence type="ECO:0000256" key="1">
    <source>
        <dbReference type="SAM" id="MobiDB-lite"/>
    </source>
</evidence>
<dbReference type="NCBIfam" id="NF041492">
    <property type="entry name" value="MobF"/>
    <property type="match status" value="1"/>
</dbReference>
<evidence type="ECO:0000313" key="3">
    <source>
        <dbReference type="EMBL" id="QYC12407.1"/>
    </source>
</evidence>
<gene>
    <name evidence="3" type="ORF">KWG56_18360</name>
</gene>
<evidence type="ECO:0000313" key="4">
    <source>
        <dbReference type="Proteomes" id="UP000824334"/>
    </source>
</evidence>
<sequence length="1030" mass="112167">MLSISSIKSAGGAANYYGKDDYYVTGEADSPGLTWGGKGSETAGLSGLSSPEQFRSVLNGSHPAFNDGEVGKVNDRHRPGWDLTFSAPKTVSVMALVGGDRRLLEAHREAVKDAMGYVEKDFSITRVRQGDGTVKEVRTGNLVFATTEHQTSRAGDPQVHSHNVVANRTYDSDTKTWRALETSHLYKNFKTPGLVYQASLASRVMALGYDVVKDREGTFEIAGVNRAKVEAFSQRHLDIEAKIKTAEREKGRPLTPSEREVMVLKDRPKKLDHPRQELEARWQETAKQVGLDLGSIVGNAQGKSQGHDLTPQTSGIASDEVSVRVAQQRASAGYSPSGDDQYSNPNSQAPQRKGAARAFSYAVRVFEQSKTVFSKHEVLAEAIRIAPAGITAGQILASRHALQGDGRLQKADKTVLDGLTTKNALALERQVISRIEATKGHVTPSFTEATAPVQIARAENDPSVGIKLDDSQRSAAIAVLTSADRYVGVQGSAGVGKTTMFKVLKVAAKNDEFIGLAAQHDAAQVLFKEAGIESRTIESFLLNVERTVARGGVGLEKMRASYSSKTLLVDESSMQSNSQMDRLQRAVEVTNIKRAIFVGDERQLGSPEAGAPFRHALANGLQHTVMDNIRRQKDPVLLEAVKHLSKGNVSPAVRGIQRHISAIGLNVGDRDYAKAIHAAWSAGRAEGKDPRIIVPTNALRGAVAAEVRKTLIEEGVLGDGQQHDALRSARMSGAAKHRAENYREGHILVFHRAHTASGVKRDAHVTVVGRDLRNNVLLLQDKAGKGFNVDLGAMEASRNSYFEPYLKKDLEVRQGDQMVWDRHSQSKDKKTGAVEREFKVGQRFTVEGVRDDKWTIRDEDGKQHVLRADDPALKFVSYGYAETADRSQGKTYRDVIAALGSNHGEAATASRLYVQLSRTAEGFRLITDDVQRLTMRLNKQDGLNLIASRELSSVVQAIAQDQAGQQPALAKDATLSPAPGQQSPKTPETPDLSKDGAPKQQPERSLELAPQKTPELARTKEPEKGNDYSL</sequence>
<accession>A0ABX8TQ28</accession>
<feature type="region of interest" description="Disordered" evidence="1">
    <location>
        <begin position="33"/>
        <end position="53"/>
    </location>
</feature>
<dbReference type="InterPro" id="IPR014059">
    <property type="entry name" value="TraI/TrwC_relax"/>
</dbReference>
<dbReference type="EMBL" id="CP080035">
    <property type="protein sequence ID" value="QYC12407.1"/>
    <property type="molecule type" value="Genomic_DNA"/>
</dbReference>
<reference evidence="3 4" key="1">
    <citation type="submission" date="2021-07" db="EMBL/GenBank/DDBJ databases">
        <title>Isolation and characterization of bacteria from a gold mining with a capacity of golden bioaccumulation.</title>
        <authorList>
            <person name="Yang X.J."/>
        </authorList>
    </citation>
    <scope>NUCLEOTIDE SEQUENCE [LARGE SCALE GENOMIC DNA]</scope>
    <source>
        <strain evidence="3 4">Au29</strain>
        <plasmid evidence="3 4">unnamed1</plasmid>
    </source>
</reference>
<proteinExistence type="predicted"/>
<dbReference type="Pfam" id="PF08751">
    <property type="entry name" value="TrwC"/>
    <property type="match status" value="1"/>
</dbReference>
<dbReference type="GeneID" id="94377262"/>
<dbReference type="RefSeq" id="WP_219373722.1">
    <property type="nucleotide sequence ID" value="NZ_CP080035.1"/>
</dbReference>
<dbReference type="InterPro" id="IPR014862">
    <property type="entry name" value="TrwC"/>
</dbReference>
<keyword evidence="3" id="KW-0614">Plasmid</keyword>
<feature type="compositionally biased region" description="Basic and acidic residues" evidence="1">
    <location>
        <begin position="991"/>
        <end position="1006"/>
    </location>
</feature>
<dbReference type="Pfam" id="PF13604">
    <property type="entry name" value="AAA_30"/>
    <property type="match status" value="1"/>
</dbReference>
<feature type="compositionally biased region" description="Basic and acidic residues" evidence="1">
    <location>
        <begin position="1015"/>
        <end position="1030"/>
    </location>
</feature>
<dbReference type="Proteomes" id="UP000824334">
    <property type="component" value="Plasmid unnamed1"/>
</dbReference>
<feature type="region of interest" description="Disordered" evidence="1">
    <location>
        <begin position="300"/>
        <end position="353"/>
    </location>
</feature>
<geneLocation type="plasmid" evidence="3 4">
    <name>unnamed1</name>
</geneLocation>
<name>A0ABX8TQ28_9CAUL</name>
<evidence type="ECO:0000259" key="2">
    <source>
        <dbReference type="Pfam" id="PF08751"/>
    </source>
</evidence>
<keyword evidence="4" id="KW-1185">Reference proteome</keyword>
<feature type="region of interest" description="Disordered" evidence="1">
    <location>
        <begin position="965"/>
        <end position="1030"/>
    </location>
</feature>
<organism evidence="3 4">
    <name type="scientific">Brevundimonas nasdae</name>
    <dbReference type="NCBI Taxonomy" id="172043"/>
    <lineage>
        <taxon>Bacteria</taxon>
        <taxon>Pseudomonadati</taxon>
        <taxon>Pseudomonadota</taxon>
        <taxon>Alphaproteobacteria</taxon>
        <taxon>Caulobacterales</taxon>
        <taxon>Caulobacteraceae</taxon>
        <taxon>Brevundimonas</taxon>
    </lineage>
</organism>
<protein>
    <submittedName>
        <fullName evidence="3">Relaxase domain-containing protein</fullName>
    </submittedName>
</protein>